<dbReference type="Proteomes" id="UP000012101">
    <property type="component" value="Unassembled WGS sequence"/>
</dbReference>
<accession>M6FTG5</accession>
<feature type="domain" description="GmrSD restriction endonucleases N-terminal" evidence="1">
    <location>
        <begin position="16"/>
        <end position="206"/>
    </location>
</feature>
<gene>
    <name evidence="2" type="ORF">LEP1GSC038_2915</name>
</gene>
<evidence type="ECO:0000313" key="3">
    <source>
        <dbReference type="Proteomes" id="UP000012101"/>
    </source>
</evidence>
<dbReference type="Pfam" id="PF03235">
    <property type="entry name" value="GmrSD_N"/>
    <property type="match status" value="1"/>
</dbReference>
<evidence type="ECO:0000259" key="1">
    <source>
        <dbReference type="Pfam" id="PF03235"/>
    </source>
</evidence>
<dbReference type="InterPro" id="IPR004919">
    <property type="entry name" value="GmrSD_N"/>
</dbReference>
<name>M6FTG5_9LEPT</name>
<proteinExistence type="predicted"/>
<comment type="caution">
    <text evidence="2">The sequence shown here is derived from an EMBL/GenBank/DDBJ whole genome shotgun (WGS) entry which is preliminary data.</text>
</comment>
<sequence length="251" mass="29284">MAKKLEKADTSISVLIEKFNAGELGIPEIQRDYVWNKSQVKDLVESLYKEYPTRLIYLWKTKTLPKLKENSIKTPDLLILDGQQRLTSLQKLLKGEIPVYFNVEDESFAIYSSKLKNVPSWVAVKSVLENPITIWNDIIEKLKIDKTSRLQEDYMNRIQNLSQIKDYSFPVLTLHTDDFEEVTESFIRLNSKGTRLKFAELAMARLAFNWPGALNDEFKIALTEYEKISFDFSPSFLMRCFCGNRNRSKQF</sequence>
<dbReference type="AlphaFoldDB" id="M6FTG5"/>
<dbReference type="EMBL" id="AFJM02000028">
    <property type="protein sequence ID" value="EMM73379.1"/>
    <property type="molecule type" value="Genomic_DNA"/>
</dbReference>
<dbReference type="PANTHER" id="PTHR37292:SF2">
    <property type="entry name" value="DUF262 DOMAIN-CONTAINING PROTEIN"/>
    <property type="match status" value="1"/>
</dbReference>
<reference evidence="2 3" key="1">
    <citation type="submission" date="2013-01" db="EMBL/GenBank/DDBJ databases">
        <authorList>
            <person name="Harkins D.M."/>
            <person name="Durkin A.S."/>
            <person name="Brinkac L.M."/>
            <person name="Haft D.H."/>
            <person name="Selengut J.D."/>
            <person name="Sanka R."/>
            <person name="DePew J."/>
            <person name="Purushe J."/>
            <person name="Hospenthal D.R."/>
            <person name="Murray C.K."/>
            <person name="Pimentel G."/>
            <person name="Wasfy M."/>
            <person name="Vinetz J.M."/>
            <person name="Sutton G.G."/>
            <person name="Nierman W.C."/>
            <person name="Fouts D.E."/>
        </authorList>
    </citation>
    <scope>NUCLEOTIDE SEQUENCE [LARGE SCALE GENOMIC DNA]</scope>
    <source>
        <strain evidence="2 3">2006001855</strain>
    </source>
</reference>
<evidence type="ECO:0000313" key="2">
    <source>
        <dbReference type="EMBL" id="EMM73379.1"/>
    </source>
</evidence>
<organism evidence="2 3">
    <name type="scientific">Leptospira weilii str. 2006001855</name>
    <dbReference type="NCBI Taxonomy" id="996804"/>
    <lineage>
        <taxon>Bacteria</taxon>
        <taxon>Pseudomonadati</taxon>
        <taxon>Spirochaetota</taxon>
        <taxon>Spirochaetia</taxon>
        <taxon>Leptospirales</taxon>
        <taxon>Leptospiraceae</taxon>
        <taxon>Leptospira</taxon>
    </lineage>
</organism>
<protein>
    <submittedName>
        <fullName evidence="2">PF03235 family protein</fullName>
    </submittedName>
</protein>
<dbReference type="PANTHER" id="PTHR37292">
    <property type="entry name" value="VNG6097C"/>
    <property type="match status" value="1"/>
</dbReference>